<accession>A0A363UJH0</accession>
<dbReference type="OrthoDB" id="9792397at2"/>
<keyword evidence="3" id="KW-1185">Reference proteome</keyword>
<sequence length="133" mass="14179">MAQQPELPDFKLDDSSLYREEVYSDRKTGGIRKLVPITVDGEDDASRPVLFEGQASVYTPGGALPLNFELPGPTLAEAVAQYGDAARAALEQTIEEINQMRREQQSSIVVPGQQPAGGAGLIDPTGGRGGPIR</sequence>
<feature type="compositionally biased region" description="Gly residues" evidence="1">
    <location>
        <begin position="115"/>
        <end position="133"/>
    </location>
</feature>
<comment type="caution">
    <text evidence="2">The sequence shown here is derived from an EMBL/GenBank/DDBJ whole genome shotgun (WGS) entry which is preliminary data.</text>
</comment>
<evidence type="ECO:0000256" key="1">
    <source>
        <dbReference type="SAM" id="MobiDB-lite"/>
    </source>
</evidence>
<organism evidence="2 3">
    <name type="scientific">Abyssibacter profundi</name>
    <dbReference type="NCBI Taxonomy" id="2182787"/>
    <lineage>
        <taxon>Bacteria</taxon>
        <taxon>Pseudomonadati</taxon>
        <taxon>Pseudomonadota</taxon>
        <taxon>Gammaproteobacteria</taxon>
        <taxon>Chromatiales</taxon>
        <taxon>Oceanococcaceae</taxon>
        <taxon>Abyssibacter</taxon>
    </lineage>
</organism>
<dbReference type="EMBL" id="QEQK01000010">
    <property type="protein sequence ID" value="PWN55570.1"/>
    <property type="molecule type" value="Genomic_DNA"/>
</dbReference>
<proteinExistence type="predicted"/>
<evidence type="ECO:0000313" key="2">
    <source>
        <dbReference type="EMBL" id="PWN55570.1"/>
    </source>
</evidence>
<protein>
    <recommendedName>
        <fullName evidence="4">Cytoplasmic protein</fullName>
    </recommendedName>
</protein>
<feature type="region of interest" description="Disordered" evidence="1">
    <location>
        <begin position="102"/>
        <end position="133"/>
    </location>
</feature>
<dbReference type="RefSeq" id="WP_109720809.1">
    <property type="nucleotide sequence ID" value="NZ_QEQK01000010.1"/>
</dbReference>
<dbReference type="AlphaFoldDB" id="A0A363UJH0"/>
<name>A0A363UJH0_9GAMM</name>
<reference evidence="2 3" key="1">
    <citation type="submission" date="2018-05" db="EMBL/GenBank/DDBJ databases">
        <title>Abyssibacter profundi OUC007T gen. nov., sp. nov, a marine bacterium isolated from seawater of the Mariana Trench.</title>
        <authorList>
            <person name="Zhou S."/>
        </authorList>
    </citation>
    <scope>NUCLEOTIDE SEQUENCE [LARGE SCALE GENOMIC DNA]</scope>
    <source>
        <strain evidence="2 3">OUC007</strain>
    </source>
</reference>
<evidence type="ECO:0000313" key="3">
    <source>
        <dbReference type="Proteomes" id="UP000251800"/>
    </source>
</evidence>
<dbReference type="Proteomes" id="UP000251800">
    <property type="component" value="Unassembled WGS sequence"/>
</dbReference>
<gene>
    <name evidence="2" type="ORF">DEH80_12340</name>
</gene>
<evidence type="ECO:0008006" key="4">
    <source>
        <dbReference type="Google" id="ProtNLM"/>
    </source>
</evidence>